<keyword evidence="5 6" id="KW-0472">Membrane</keyword>
<comment type="caution">
    <text evidence="8">The sequence shown here is derived from an EMBL/GenBank/DDBJ whole genome shotgun (WGS) entry which is preliminary data.</text>
</comment>
<evidence type="ECO:0000256" key="2">
    <source>
        <dbReference type="ARBA" id="ARBA00022475"/>
    </source>
</evidence>
<dbReference type="SUPFAM" id="SSF103473">
    <property type="entry name" value="MFS general substrate transporter"/>
    <property type="match status" value="1"/>
</dbReference>
<keyword evidence="9" id="KW-1185">Reference proteome</keyword>
<dbReference type="Gene3D" id="1.20.1250.20">
    <property type="entry name" value="MFS general substrate transporter like domains"/>
    <property type="match status" value="1"/>
</dbReference>
<dbReference type="EMBL" id="JBHSKJ010000005">
    <property type="protein sequence ID" value="MFC5145212.1"/>
    <property type="molecule type" value="Genomic_DNA"/>
</dbReference>
<name>A0ABV9ZVK7_9ACTN</name>
<evidence type="ECO:0000256" key="3">
    <source>
        <dbReference type="ARBA" id="ARBA00022692"/>
    </source>
</evidence>
<feature type="transmembrane region" description="Helical" evidence="6">
    <location>
        <begin position="135"/>
        <end position="153"/>
    </location>
</feature>
<gene>
    <name evidence="8" type="ORF">ACFPP6_11095</name>
</gene>
<organism evidence="8 9">
    <name type="scientific">Streptomyces aureoversilis</name>
    <dbReference type="NCBI Taxonomy" id="67277"/>
    <lineage>
        <taxon>Bacteria</taxon>
        <taxon>Bacillati</taxon>
        <taxon>Actinomycetota</taxon>
        <taxon>Actinomycetes</taxon>
        <taxon>Kitasatosporales</taxon>
        <taxon>Streptomycetaceae</taxon>
        <taxon>Streptomyces</taxon>
    </lineage>
</organism>
<evidence type="ECO:0000313" key="8">
    <source>
        <dbReference type="EMBL" id="MFC5145212.1"/>
    </source>
</evidence>
<evidence type="ECO:0000256" key="6">
    <source>
        <dbReference type="SAM" id="Phobius"/>
    </source>
</evidence>
<dbReference type="InterPro" id="IPR020846">
    <property type="entry name" value="MFS_dom"/>
</dbReference>
<dbReference type="InterPro" id="IPR050189">
    <property type="entry name" value="MFS_Efflux_Transporters"/>
</dbReference>
<feature type="transmembrane region" description="Helical" evidence="6">
    <location>
        <begin position="366"/>
        <end position="386"/>
    </location>
</feature>
<evidence type="ECO:0000259" key="7">
    <source>
        <dbReference type="PROSITE" id="PS50850"/>
    </source>
</evidence>
<feature type="transmembrane region" description="Helical" evidence="6">
    <location>
        <begin position="159"/>
        <end position="178"/>
    </location>
</feature>
<feature type="transmembrane region" description="Helical" evidence="6">
    <location>
        <begin position="70"/>
        <end position="96"/>
    </location>
</feature>
<accession>A0ABV9ZVK7</accession>
<feature type="transmembrane region" description="Helical" evidence="6">
    <location>
        <begin position="33"/>
        <end position="58"/>
    </location>
</feature>
<proteinExistence type="predicted"/>
<evidence type="ECO:0000256" key="4">
    <source>
        <dbReference type="ARBA" id="ARBA00022989"/>
    </source>
</evidence>
<sequence length="409" mass="40475">MPLPILAMMLCTFSIGTAESVIAGILPRIADDLGVPLSAAGLLVSVYAAVVVVVGPLMTLATGRLPRKPLLLGMLALFTLGNVIAALAAPAGSYALLVTGRLVSAFAHSTVFALCLTSAGELAPPGQRASAGARITLGFGLAMVLGVPLGTFVGQHYGWSATFWTITAMSLGCLALLARCFPSAPRQTAADGGGAEGGGSTLAELRVLARPRVLRAIAVTVFCSAGVFTAFTYAVPLLTDVSGFSEQAVTALLLLYGAGGVAGNALGGKAADRSLVPSLTVILAAVTGALLLLAAVASLPWLTAGALLLLGLAYFGTVPGLNTIIVTSAEVGSPTLALSVNSSAFNIGIAAGGLLGGAAVQSGAGLRAAPVVGAAVVAMGLAVCAYELRTRRRPARAPLAAASAGPPAP</sequence>
<feature type="transmembrane region" description="Helical" evidence="6">
    <location>
        <begin position="338"/>
        <end position="360"/>
    </location>
</feature>
<dbReference type="CDD" id="cd17324">
    <property type="entry name" value="MFS_NepI_like"/>
    <property type="match status" value="1"/>
</dbReference>
<reference evidence="9" key="1">
    <citation type="journal article" date="2019" name="Int. J. Syst. Evol. Microbiol.">
        <title>The Global Catalogue of Microorganisms (GCM) 10K type strain sequencing project: providing services to taxonomists for standard genome sequencing and annotation.</title>
        <authorList>
            <consortium name="The Broad Institute Genomics Platform"/>
            <consortium name="The Broad Institute Genome Sequencing Center for Infectious Disease"/>
            <person name="Wu L."/>
            <person name="Ma J."/>
        </authorList>
    </citation>
    <scope>NUCLEOTIDE SEQUENCE [LARGE SCALE GENOMIC DNA]</scope>
    <source>
        <strain evidence="9">CGMCC 4.1641</strain>
    </source>
</reference>
<dbReference type="InterPro" id="IPR036259">
    <property type="entry name" value="MFS_trans_sf"/>
</dbReference>
<dbReference type="InterPro" id="IPR011701">
    <property type="entry name" value="MFS"/>
</dbReference>
<keyword evidence="3 6" id="KW-0812">Transmembrane</keyword>
<evidence type="ECO:0000256" key="1">
    <source>
        <dbReference type="ARBA" id="ARBA00004651"/>
    </source>
</evidence>
<feature type="transmembrane region" description="Helical" evidence="6">
    <location>
        <begin position="213"/>
        <end position="235"/>
    </location>
</feature>
<feature type="domain" description="Major facilitator superfamily (MFS) profile" evidence="7">
    <location>
        <begin position="4"/>
        <end position="392"/>
    </location>
</feature>
<keyword evidence="4 6" id="KW-1133">Transmembrane helix</keyword>
<dbReference type="Proteomes" id="UP001596222">
    <property type="component" value="Unassembled WGS sequence"/>
</dbReference>
<protein>
    <submittedName>
        <fullName evidence="8">MFS transporter</fullName>
    </submittedName>
</protein>
<dbReference type="PANTHER" id="PTHR43124:SF8">
    <property type="entry name" value="INNER MEMBRANE TRANSPORT PROTEIN YDHP"/>
    <property type="match status" value="1"/>
</dbReference>
<dbReference type="Pfam" id="PF07690">
    <property type="entry name" value="MFS_1"/>
    <property type="match status" value="1"/>
</dbReference>
<evidence type="ECO:0000313" key="9">
    <source>
        <dbReference type="Proteomes" id="UP001596222"/>
    </source>
</evidence>
<feature type="transmembrane region" description="Helical" evidence="6">
    <location>
        <begin position="305"/>
        <end position="326"/>
    </location>
</feature>
<keyword evidence="2" id="KW-1003">Cell membrane</keyword>
<dbReference type="PANTHER" id="PTHR43124">
    <property type="entry name" value="PURINE EFFLUX PUMP PBUE"/>
    <property type="match status" value="1"/>
</dbReference>
<feature type="transmembrane region" description="Helical" evidence="6">
    <location>
        <begin position="247"/>
        <end position="267"/>
    </location>
</feature>
<dbReference type="PROSITE" id="PS50850">
    <property type="entry name" value="MFS"/>
    <property type="match status" value="1"/>
</dbReference>
<comment type="subcellular location">
    <subcellularLocation>
        <location evidence="1">Cell membrane</location>
        <topology evidence="1">Multi-pass membrane protein</topology>
    </subcellularLocation>
</comment>
<evidence type="ECO:0000256" key="5">
    <source>
        <dbReference type="ARBA" id="ARBA00023136"/>
    </source>
</evidence>
<dbReference type="RefSeq" id="WP_382039706.1">
    <property type="nucleotide sequence ID" value="NZ_JBHSKJ010000005.1"/>
</dbReference>
<feature type="transmembrane region" description="Helical" evidence="6">
    <location>
        <begin position="279"/>
        <end position="299"/>
    </location>
</feature>